<dbReference type="PROSITE" id="PS00560">
    <property type="entry name" value="CARBOXYPEPT_SER_HIS"/>
    <property type="match status" value="1"/>
</dbReference>
<evidence type="ECO:0000256" key="8">
    <source>
        <dbReference type="RuleBase" id="RU361156"/>
    </source>
</evidence>
<evidence type="ECO:0000256" key="1">
    <source>
        <dbReference type="ARBA" id="ARBA00004613"/>
    </source>
</evidence>
<dbReference type="SUPFAM" id="SSF53474">
    <property type="entry name" value="alpha/beta-Hydrolases"/>
    <property type="match status" value="1"/>
</dbReference>
<organism evidence="9 10">
    <name type="scientific">Turnera subulata</name>
    <dbReference type="NCBI Taxonomy" id="218843"/>
    <lineage>
        <taxon>Eukaryota</taxon>
        <taxon>Viridiplantae</taxon>
        <taxon>Streptophyta</taxon>
        <taxon>Embryophyta</taxon>
        <taxon>Tracheophyta</taxon>
        <taxon>Spermatophyta</taxon>
        <taxon>Magnoliopsida</taxon>
        <taxon>eudicotyledons</taxon>
        <taxon>Gunneridae</taxon>
        <taxon>Pentapetalae</taxon>
        <taxon>rosids</taxon>
        <taxon>fabids</taxon>
        <taxon>Malpighiales</taxon>
        <taxon>Passifloraceae</taxon>
        <taxon>Turnera</taxon>
    </lineage>
</organism>
<feature type="signal peptide" evidence="8">
    <location>
        <begin position="1"/>
        <end position="29"/>
    </location>
</feature>
<dbReference type="Proteomes" id="UP001141552">
    <property type="component" value="Unassembled WGS sequence"/>
</dbReference>
<keyword evidence="3" id="KW-0964">Secreted</keyword>
<dbReference type="PANTHER" id="PTHR11802">
    <property type="entry name" value="SERINE PROTEASE FAMILY S10 SERINE CARBOXYPEPTIDASE"/>
    <property type="match status" value="1"/>
</dbReference>
<dbReference type="Gene3D" id="3.40.50.1820">
    <property type="entry name" value="alpha/beta hydrolase"/>
    <property type="match status" value="1"/>
</dbReference>
<evidence type="ECO:0000256" key="3">
    <source>
        <dbReference type="ARBA" id="ARBA00022525"/>
    </source>
</evidence>
<keyword evidence="7" id="KW-0325">Glycoprotein</keyword>
<feature type="chain" id="PRO_5040534673" description="Carboxypeptidase" evidence="8">
    <location>
        <begin position="30"/>
        <end position="465"/>
    </location>
</feature>
<dbReference type="AlphaFoldDB" id="A0A9Q0FSJ7"/>
<dbReference type="InterPro" id="IPR029058">
    <property type="entry name" value="AB_hydrolase_fold"/>
</dbReference>
<evidence type="ECO:0000256" key="7">
    <source>
        <dbReference type="ARBA" id="ARBA00023180"/>
    </source>
</evidence>
<dbReference type="PRINTS" id="PR00724">
    <property type="entry name" value="CRBOXYPTASEC"/>
</dbReference>
<dbReference type="PROSITE" id="PS00131">
    <property type="entry name" value="CARBOXYPEPT_SER_SER"/>
    <property type="match status" value="1"/>
</dbReference>
<comment type="caution">
    <text evidence="9">The sequence shown here is derived from an EMBL/GenBank/DDBJ whole genome shotgun (WGS) entry which is preliminary data.</text>
</comment>
<evidence type="ECO:0000313" key="9">
    <source>
        <dbReference type="EMBL" id="KAJ4836757.1"/>
    </source>
</evidence>
<dbReference type="InterPro" id="IPR018202">
    <property type="entry name" value="Ser_caboxypep_ser_AS"/>
</dbReference>
<comment type="similarity">
    <text evidence="2 8">Belongs to the peptidase S10 family.</text>
</comment>
<keyword evidence="5 8" id="KW-0645">Protease</keyword>
<evidence type="ECO:0000256" key="6">
    <source>
        <dbReference type="ARBA" id="ARBA00022801"/>
    </source>
</evidence>
<keyword evidence="6 8" id="KW-0378">Hydrolase</keyword>
<dbReference type="PANTHER" id="PTHR11802:SF454">
    <property type="entry name" value="SERINE CARBOXYPEPTIDASE-LIKE 50"/>
    <property type="match status" value="1"/>
</dbReference>
<dbReference type="InterPro" id="IPR001563">
    <property type="entry name" value="Peptidase_S10"/>
</dbReference>
<evidence type="ECO:0000256" key="4">
    <source>
        <dbReference type="ARBA" id="ARBA00022645"/>
    </source>
</evidence>
<name>A0A9Q0FSJ7_9ROSI</name>
<dbReference type="EC" id="3.4.16.-" evidence="8"/>
<dbReference type="Pfam" id="PF00450">
    <property type="entry name" value="Peptidase_S10"/>
    <property type="match status" value="1"/>
</dbReference>
<dbReference type="GO" id="GO:0004185">
    <property type="term" value="F:serine-type carboxypeptidase activity"/>
    <property type="evidence" value="ECO:0007669"/>
    <property type="project" value="UniProtKB-UniRule"/>
</dbReference>
<gene>
    <name evidence="9" type="ORF">Tsubulata_027653</name>
</gene>
<keyword evidence="8" id="KW-0732">Signal</keyword>
<protein>
    <recommendedName>
        <fullName evidence="8">Carboxypeptidase</fullName>
        <ecNumber evidence="8">3.4.16.-</ecNumber>
    </recommendedName>
</protein>
<evidence type="ECO:0000313" key="10">
    <source>
        <dbReference type="Proteomes" id="UP001141552"/>
    </source>
</evidence>
<keyword evidence="10" id="KW-1185">Reference proteome</keyword>
<dbReference type="OrthoDB" id="443318at2759"/>
<evidence type="ECO:0000256" key="2">
    <source>
        <dbReference type="ARBA" id="ARBA00009431"/>
    </source>
</evidence>
<evidence type="ECO:0000256" key="5">
    <source>
        <dbReference type="ARBA" id="ARBA00022670"/>
    </source>
</evidence>
<dbReference type="FunFam" id="3.40.50.1820:FF:000163">
    <property type="entry name" value="Carboxypeptidase"/>
    <property type="match status" value="1"/>
</dbReference>
<reference evidence="9" key="1">
    <citation type="submission" date="2022-02" db="EMBL/GenBank/DDBJ databases">
        <authorList>
            <person name="Henning P.M."/>
            <person name="McCubbin A.G."/>
            <person name="Shore J.S."/>
        </authorList>
    </citation>
    <scope>NUCLEOTIDE SEQUENCE</scope>
    <source>
        <strain evidence="9">F60SS</strain>
        <tissue evidence="9">Leaves</tissue>
    </source>
</reference>
<comment type="subcellular location">
    <subcellularLocation>
        <location evidence="1">Secreted</location>
    </subcellularLocation>
</comment>
<dbReference type="GO" id="GO:0006508">
    <property type="term" value="P:proteolysis"/>
    <property type="evidence" value="ECO:0007669"/>
    <property type="project" value="UniProtKB-KW"/>
</dbReference>
<reference evidence="9" key="2">
    <citation type="journal article" date="2023" name="Plants (Basel)">
        <title>Annotation of the Turnera subulata (Passifloraceae) Draft Genome Reveals the S-Locus Evolved after the Divergence of Turneroideae from Passifloroideae in a Stepwise Manner.</title>
        <authorList>
            <person name="Henning P.M."/>
            <person name="Roalson E.H."/>
            <person name="Mir W."/>
            <person name="McCubbin A.G."/>
            <person name="Shore J.S."/>
        </authorList>
    </citation>
    <scope>NUCLEOTIDE SEQUENCE</scope>
    <source>
        <strain evidence="9">F60SS</strain>
    </source>
</reference>
<accession>A0A9Q0FSJ7</accession>
<dbReference type="EMBL" id="JAKUCV010004025">
    <property type="protein sequence ID" value="KAJ4836757.1"/>
    <property type="molecule type" value="Genomic_DNA"/>
</dbReference>
<dbReference type="GO" id="GO:0005576">
    <property type="term" value="C:extracellular region"/>
    <property type="evidence" value="ECO:0007669"/>
    <property type="project" value="UniProtKB-SubCell"/>
</dbReference>
<sequence length="465" mass="51036">MESTRGIASTYTHILILFLLCFLHHHSLALSSSPSQASSFTFPTGALPTKSGYLPVNKRTSSAIFYVFYEAQNATLPPSKTPLLIWLQGGPGCSSMIGNFLELGPYLVVSSDGQTINLEPNLGSWNRIFGLVFMDNPIGTGFSVASSPEEIPRDQLSVAKHLFAAINGFIPLDPTFKSRPIYITGESYAGKYIPAIGYYILKKNAKLPVEKQVNLKGVAIGNGLTDPVTQVKTHALNAYFSGLINEKQKGELEKAQWKAVELVKMGKWSGATDARSLVLDMLQNMTGFATLYDFTKKEPYKTSLVGKFLSSVQAKKALGANESTVYKECSDAVGAALHADLMKSVKYMVEFLVKNTKVLLYQGFFDLRVGVVTAEAWVKTMKWEEIENFMVAERKIWRVSGGVLAGYVQKWSNLSHVVVLGAGHLVPTDQALNSQAMIEDWVLEKGVFVDEQIGWINSGVPVNPL</sequence>
<proteinExistence type="inferred from homology"/>
<keyword evidence="4 8" id="KW-0121">Carboxypeptidase</keyword>
<dbReference type="InterPro" id="IPR033124">
    <property type="entry name" value="Ser_caboxypep_his_AS"/>
</dbReference>